<dbReference type="PANTHER" id="PTHR33969">
    <property type="entry name" value="SEGREGATION AND CONDENSATION PROTEIN A"/>
    <property type="match status" value="1"/>
</dbReference>
<dbReference type="Gene3D" id="6.10.250.2410">
    <property type="match status" value="1"/>
</dbReference>
<dbReference type="EMBL" id="LN906597">
    <property type="protein sequence ID" value="CUT16871.1"/>
    <property type="molecule type" value="Genomic_DNA"/>
</dbReference>
<name>A0A0S4LZ77_9BURK</name>
<dbReference type="OrthoDB" id="9811016at2"/>
<dbReference type="Proteomes" id="UP000198651">
    <property type="component" value="Chromosome I"/>
</dbReference>
<evidence type="ECO:0000313" key="2">
    <source>
        <dbReference type="EMBL" id="CUT16871.1"/>
    </source>
</evidence>
<dbReference type="InterPro" id="IPR003768">
    <property type="entry name" value="ScpA"/>
</dbReference>
<sequence length="266" mass="30723">MNARGSDQEVWVYGEKLAVPEALYIPPEALEVHLDNFSGPLDLLWHLINQSRINILDIPMSLLTEQYLSYVDEIKQRSLYLAAEYLLMAALLIDIKSRSLLPSKKGADNDDEAEYAEEDPRNELVRRLIAYEQIVGASTYLSERTVVGRDCHAVVVEIRFATPTVFPVPDISYLIDCWRRLIQFKSFVQPHCVVREVLVVAEFMDVLRDNVKFSQFFVFQDLCSQSMPVCYRIVYFLAILELAKLKEVDIIQQEPLAPLYVRRKMT</sequence>
<dbReference type="PANTHER" id="PTHR33969:SF2">
    <property type="entry name" value="SEGREGATION AND CONDENSATION PROTEIN A"/>
    <property type="match status" value="1"/>
</dbReference>
<evidence type="ECO:0000313" key="3">
    <source>
        <dbReference type="Proteomes" id="UP000198651"/>
    </source>
</evidence>
<keyword evidence="3" id="KW-1185">Reference proteome</keyword>
<accession>A0A0S4LZ77</accession>
<reference evidence="3" key="1">
    <citation type="submission" date="2015-11" db="EMBL/GenBank/DDBJ databases">
        <authorList>
            <person name="Seth-Smith H.M.B."/>
        </authorList>
    </citation>
    <scope>NUCLEOTIDE SEQUENCE [LARGE SCALE GENOMIC DNA]</scope>
    <source>
        <strain evidence="3">2013Ark11</strain>
    </source>
</reference>
<proteinExistence type="predicted"/>
<dbReference type="RefSeq" id="WP_092487000.1">
    <property type="nucleotide sequence ID" value="NZ_FLSL01000112.1"/>
</dbReference>
<dbReference type="AlphaFoldDB" id="A0A0S4LZ77"/>
<organism evidence="2 3">
    <name type="scientific">Candidatus Ichthyocystis hellenicum</name>
    <dbReference type="NCBI Taxonomy" id="1561003"/>
    <lineage>
        <taxon>Bacteria</taxon>
        <taxon>Pseudomonadati</taxon>
        <taxon>Pseudomonadota</taxon>
        <taxon>Betaproteobacteria</taxon>
        <taxon>Burkholderiales</taxon>
        <taxon>Candidatus Ichthyocystis</taxon>
    </lineage>
</organism>
<evidence type="ECO:0000256" key="1">
    <source>
        <dbReference type="ARBA" id="ARBA00044777"/>
    </source>
</evidence>
<dbReference type="Pfam" id="PF02616">
    <property type="entry name" value="SMC_ScpA"/>
    <property type="match status" value="1"/>
</dbReference>
<protein>
    <recommendedName>
        <fullName evidence="1">Segregation and condensation protein A</fullName>
    </recommendedName>
</protein>
<gene>
    <name evidence="2" type="primary">scpA</name>
    <name evidence="2" type="ORF">Ark11_0009</name>
</gene>
<dbReference type="PATRIC" id="fig|1561003.3.peg.10"/>
<dbReference type="STRING" id="1561003.Ark11_0009"/>